<dbReference type="RefSeq" id="WP_301066265.1">
    <property type="nucleotide sequence ID" value="NZ_CP118710.1"/>
</dbReference>
<gene>
    <name evidence="2" type="ORF">PYE51_17235</name>
</gene>
<dbReference type="AlphaFoldDB" id="A0AAX3U761"/>
<protein>
    <submittedName>
        <fullName evidence="2">Uncharacterized protein</fullName>
    </submittedName>
</protein>
<organism evidence="2 3">
    <name type="scientific">Vibrio aestuarianus</name>
    <dbReference type="NCBI Taxonomy" id="28171"/>
    <lineage>
        <taxon>Bacteria</taxon>
        <taxon>Pseudomonadati</taxon>
        <taxon>Pseudomonadota</taxon>
        <taxon>Gammaproteobacteria</taxon>
        <taxon>Vibrionales</taxon>
        <taxon>Vibrionaceae</taxon>
        <taxon>Vibrio</taxon>
    </lineage>
</organism>
<keyword evidence="1" id="KW-1133">Transmembrane helix</keyword>
<feature type="transmembrane region" description="Helical" evidence="1">
    <location>
        <begin position="6"/>
        <end position="30"/>
    </location>
</feature>
<name>A0AAX3U761_9VIBR</name>
<dbReference type="EMBL" id="CP118710">
    <property type="protein sequence ID" value="WGK83111.1"/>
    <property type="molecule type" value="Genomic_DNA"/>
</dbReference>
<sequence length="234" mass="26942">MFTESNLSLIANICTIVSSFSIVFALYFYIKGKILESRKLNFSNTKKRSKFFKMVAIDLSLISKVEIKSKTLRNRDLTYILSNRNALTAKNNSENYLKNALRFVFSNESIQLLTISFPYVARNLDHVLNRYCQLAIDGVDFYSMDSKKVDAWVQLPQLGQFVIKFPIPNELYNEERFNNSRWGGDGSIAGLGEEVIADYFFPYLINYVSRKHENLTEADLAILLSPYSWEFGPS</sequence>
<evidence type="ECO:0000313" key="3">
    <source>
        <dbReference type="Proteomes" id="UP001239257"/>
    </source>
</evidence>
<evidence type="ECO:0000313" key="2">
    <source>
        <dbReference type="EMBL" id="WGK83111.1"/>
    </source>
</evidence>
<dbReference type="Proteomes" id="UP001239257">
    <property type="component" value="Chromosome 2"/>
</dbReference>
<reference evidence="2" key="1">
    <citation type="submission" date="2022-02" db="EMBL/GenBank/DDBJ databases">
        <title>Emergence and expansion in Europe of a Vibrio aestuarianus clonal complex pathogenic for oysters.</title>
        <authorList>
            <person name="Mesnil A."/>
            <person name="Travers M.-A."/>
        </authorList>
    </citation>
    <scope>NUCLEOTIDE SEQUENCE</scope>
    <source>
        <strain evidence="2">U29</strain>
    </source>
</reference>
<accession>A0AAX3U761</accession>
<proteinExistence type="predicted"/>
<evidence type="ECO:0000256" key="1">
    <source>
        <dbReference type="SAM" id="Phobius"/>
    </source>
</evidence>
<keyword evidence="1" id="KW-0472">Membrane</keyword>
<keyword evidence="1" id="KW-0812">Transmembrane</keyword>